<keyword evidence="4" id="KW-0547">Nucleotide-binding</keyword>
<dbReference type="GO" id="GO:0046677">
    <property type="term" value="P:response to antibiotic"/>
    <property type="evidence" value="ECO:0007669"/>
    <property type="project" value="UniProtKB-KW"/>
</dbReference>
<dbReference type="GO" id="GO:1900753">
    <property type="term" value="P:doxorubicin transport"/>
    <property type="evidence" value="ECO:0007669"/>
    <property type="project" value="InterPro"/>
</dbReference>
<reference evidence="12 15" key="2">
    <citation type="submission" date="2017-12" db="EMBL/GenBank/DDBJ databases">
        <title>Pharmacopeia of the Arctic Ocean.</title>
        <authorList>
            <person name="Collins E."/>
            <person name="Ducluzeau A.-L."/>
        </authorList>
    </citation>
    <scope>NUCLEOTIDE SEQUENCE [LARGE SCALE GENOMIC DNA]</scope>
    <source>
        <strain evidence="12 15">DSM 23325</strain>
    </source>
</reference>
<evidence type="ECO:0000259" key="11">
    <source>
        <dbReference type="PROSITE" id="PS50893"/>
    </source>
</evidence>
<dbReference type="SMART" id="SM00382">
    <property type="entry name" value="AAA"/>
    <property type="match status" value="1"/>
</dbReference>
<dbReference type="InterPro" id="IPR025302">
    <property type="entry name" value="DrrA1/2-like_C"/>
</dbReference>
<dbReference type="InterPro" id="IPR050763">
    <property type="entry name" value="ABC_transporter_ATP-binding"/>
</dbReference>
<dbReference type="PROSITE" id="PS00211">
    <property type="entry name" value="ABC_TRANSPORTER_1"/>
    <property type="match status" value="1"/>
</dbReference>
<evidence type="ECO:0000256" key="10">
    <source>
        <dbReference type="SAM" id="MobiDB-lite"/>
    </source>
</evidence>
<evidence type="ECO:0000256" key="6">
    <source>
        <dbReference type="ARBA" id="ARBA00022967"/>
    </source>
</evidence>
<keyword evidence="7" id="KW-0472">Membrane</keyword>
<dbReference type="EMBL" id="PJBV01000021">
    <property type="protein sequence ID" value="PKH39862.1"/>
    <property type="molecule type" value="Genomic_DNA"/>
</dbReference>
<keyword evidence="8" id="KW-0046">Antibiotic resistance</keyword>
<dbReference type="InterPro" id="IPR003439">
    <property type="entry name" value="ABC_transporter-like_ATP-bd"/>
</dbReference>
<protein>
    <submittedName>
        <fullName evidence="13">ABC-2 type transport system ATP-binding protein</fullName>
    </submittedName>
    <submittedName>
        <fullName evidence="12">Daunorubicin/doxorubicin resistance ABC transporter ATP-binding protein DrrA</fullName>
    </submittedName>
</protein>
<dbReference type="AlphaFoldDB" id="A0A1I1BK64"/>
<dbReference type="GO" id="GO:0005886">
    <property type="term" value="C:plasma membrane"/>
    <property type="evidence" value="ECO:0007669"/>
    <property type="project" value="UniProtKB-SubCell"/>
</dbReference>
<keyword evidence="3" id="KW-1003">Cell membrane</keyword>
<evidence type="ECO:0000256" key="1">
    <source>
        <dbReference type="ARBA" id="ARBA00004413"/>
    </source>
</evidence>
<feature type="region of interest" description="Disordered" evidence="10">
    <location>
        <begin position="323"/>
        <end position="348"/>
    </location>
</feature>
<comment type="similarity">
    <text evidence="9">Belongs to the ABC transporter superfamily. Drug exporter-1 (DrugE1) (TC 3.A.1.105) family.</text>
</comment>
<dbReference type="OrthoDB" id="9804819at2"/>
<organism evidence="13 14">
    <name type="scientific">Nocardioides alpinus</name>
    <dbReference type="NCBI Taxonomy" id="748909"/>
    <lineage>
        <taxon>Bacteria</taxon>
        <taxon>Bacillati</taxon>
        <taxon>Actinomycetota</taxon>
        <taxon>Actinomycetes</taxon>
        <taxon>Propionibacteriales</taxon>
        <taxon>Nocardioidaceae</taxon>
        <taxon>Nocardioides</taxon>
    </lineage>
</organism>
<dbReference type="InterPro" id="IPR005894">
    <property type="entry name" value="DrrA"/>
</dbReference>
<feature type="domain" description="ABC transporter" evidence="11">
    <location>
        <begin position="15"/>
        <end position="245"/>
    </location>
</feature>
<dbReference type="Proteomes" id="UP000199113">
    <property type="component" value="Unassembled WGS sequence"/>
</dbReference>
<dbReference type="Proteomes" id="UP000233565">
    <property type="component" value="Unassembled WGS sequence"/>
</dbReference>
<dbReference type="FunFam" id="3.40.50.300:FF:000589">
    <property type="entry name" value="ABC transporter, ATP-binding subunit"/>
    <property type="match status" value="1"/>
</dbReference>
<evidence type="ECO:0000256" key="5">
    <source>
        <dbReference type="ARBA" id="ARBA00022840"/>
    </source>
</evidence>
<gene>
    <name evidence="12" type="ORF">CXG46_13775</name>
    <name evidence="13" type="ORF">SAMN05192575_11830</name>
</gene>
<dbReference type="PANTHER" id="PTHR42711:SF19">
    <property type="entry name" value="DOXORUBICIN RESISTANCE ATP-BINDING PROTEIN DRRA"/>
    <property type="match status" value="1"/>
</dbReference>
<evidence type="ECO:0000313" key="15">
    <source>
        <dbReference type="Proteomes" id="UP000233565"/>
    </source>
</evidence>
<evidence type="ECO:0000256" key="2">
    <source>
        <dbReference type="ARBA" id="ARBA00022448"/>
    </source>
</evidence>
<keyword evidence="5 13" id="KW-0067">ATP-binding</keyword>
<accession>A0A1I1BK64</accession>
<evidence type="ECO:0000256" key="3">
    <source>
        <dbReference type="ARBA" id="ARBA00022475"/>
    </source>
</evidence>
<keyword evidence="2" id="KW-0813">Transport</keyword>
<keyword evidence="6" id="KW-1278">Translocase</keyword>
<dbReference type="STRING" id="748909.SAMN05192575_11830"/>
<feature type="compositionally biased region" description="Basic and acidic residues" evidence="10">
    <location>
        <begin position="337"/>
        <end position="348"/>
    </location>
</feature>
<evidence type="ECO:0000313" key="12">
    <source>
        <dbReference type="EMBL" id="PKH39862.1"/>
    </source>
</evidence>
<dbReference type="InterPro" id="IPR027417">
    <property type="entry name" value="P-loop_NTPase"/>
</dbReference>
<dbReference type="GO" id="GO:0043215">
    <property type="term" value="P:daunorubicin transport"/>
    <property type="evidence" value="ECO:0007669"/>
    <property type="project" value="InterPro"/>
</dbReference>
<dbReference type="Gene3D" id="3.40.50.300">
    <property type="entry name" value="P-loop containing nucleotide triphosphate hydrolases"/>
    <property type="match status" value="1"/>
</dbReference>
<proteinExistence type="inferred from homology"/>
<keyword evidence="15" id="KW-1185">Reference proteome</keyword>
<evidence type="ECO:0000313" key="14">
    <source>
        <dbReference type="Proteomes" id="UP000199113"/>
    </source>
</evidence>
<reference evidence="13" key="1">
    <citation type="submission" date="2016-10" db="EMBL/GenBank/DDBJ databases">
        <authorList>
            <person name="de Groot N.N."/>
        </authorList>
    </citation>
    <scope>NUCLEOTIDE SEQUENCE [LARGE SCALE GENOMIC DNA]</scope>
    <source>
        <strain evidence="13">CGMCC 1.10697</strain>
    </source>
</reference>
<dbReference type="Pfam" id="PF00005">
    <property type="entry name" value="ABC_tran"/>
    <property type="match status" value="1"/>
</dbReference>
<evidence type="ECO:0000256" key="8">
    <source>
        <dbReference type="ARBA" id="ARBA00023251"/>
    </source>
</evidence>
<sequence>MTTPHRPATDRELAVRAVGLVKQYGDQRAVDGVDLEVHRGEVFGVLGPNGAGKTTMLKMLATLIPIDGGRGEVFGHDVRTEPHVVRQLLGVTGQYASVDENLTASENLWLFARLQGLGRTEARRRGQHLLEQFDLVEAATKPISAFSGGMRRRLDLAVSLITRPPLIFLDEPTTGLDPRTRGQMWDTIRELVREGSTVLLTTQYLDEADQLADRIAVIDHGRKVAEGTADELKSSVGRATLQLQLVDVADLAATAAVAEQLLGEAPVLTPESRRVNIPLQRTDQSVDVLVALRDRGIAIESVTVQKPSLDEVFLALTGHDTGQEADAAAPAAGEATPSDHSEQMETSR</sequence>
<dbReference type="Pfam" id="PF13732">
    <property type="entry name" value="DrrA1-3_C"/>
    <property type="match status" value="1"/>
</dbReference>
<dbReference type="SUPFAM" id="SSF52540">
    <property type="entry name" value="P-loop containing nucleoside triphosphate hydrolases"/>
    <property type="match status" value="1"/>
</dbReference>
<evidence type="ECO:0000313" key="13">
    <source>
        <dbReference type="EMBL" id="SFB48843.1"/>
    </source>
</evidence>
<dbReference type="PROSITE" id="PS50893">
    <property type="entry name" value="ABC_TRANSPORTER_2"/>
    <property type="match status" value="1"/>
</dbReference>
<dbReference type="NCBIfam" id="TIGR01188">
    <property type="entry name" value="drrA"/>
    <property type="match status" value="1"/>
</dbReference>
<comment type="subcellular location">
    <subcellularLocation>
        <location evidence="1">Cell membrane</location>
        <topology evidence="1">Peripheral membrane protein</topology>
        <orientation evidence="1">Cytoplasmic side</orientation>
    </subcellularLocation>
</comment>
<dbReference type="PANTHER" id="PTHR42711">
    <property type="entry name" value="ABC TRANSPORTER ATP-BINDING PROTEIN"/>
    <property type="match status" value="1"/>
</dbReference>
<evidence type="ECO:0000256" key="9">
    <source>
        <dbReference type="ARBA" id="ARBA00049985"/>
    </source>
</evidence>
<dbReference type="InterPro" id="IPR003593">
    <property type="entry name" value="AAA+_ATPase"/>
</dbReference>
<feature type="compositionally biased region" description="Low complexity" evidence="10">
    <location>
        <begin position="324"/>
        <end position="336"/>
    </location>
</feature>
<name>A0A1I1BK64_9ACTN</name>
<dbReference type="EMBL" id="FOKC01000018">
    <property type="protein sequence ID" value="SFB48843.1"/>
    <property type="molecule type" value="Genomic_DNA"/>
</dbReference>
<evidence type="ECO:0000256" key="7">
    <source>
        <dbReference type="ARBA" id="ARBA00023136"/>
    </source>
</evidence>
<dbReference type="InterPro" id="IPR017871">
    <property type="entry name" value="ABC_transporter-like_CS"/>
</dbReference>
<dbReference type="GO" id="GO:0016887">
    <property type="term" value="F:ATP hydrolysis activity"/>
    <property type="evidence" value="ECO:0007669"/>
    <property type="project" value="InterPro"/>
</dbReference>
<dbReference type="RefSeq" id="WP_091202094.1">
    <property type="nucleotide sequence ID" value="NZ_FOKC01000018.1"/>
</dbReference>
<dbReference type="GO" id="GO:0005524">
    <property type="term" value="F:ATP binding"/>
    <property type="evidence" value="ECO:0007669"/>
    <property type="project" value="UniProtKB-KW"/>
</dbReference>
<evidence type="ECO:0000256" key="4">
    <source>
        <dbReference type="ARBA" id="ARBA00022741"/>
    </source>
</evidence>